<reference evidence="1" key="1">
    <citation type="submission" date="2014-09" db="EMBL/GenBank/DDBJ databases">
        <authorList>
            <person name="Magalhaes I.L.F."/>
            <person name="Oliveira U."/>
            <person name="Santos F.R."/>
            <person name="Vidigal T.H.D.A."/>
            <person name="Brescovit A.D."/>
            <person name="Santos A.J."/>
        </authorList>
    </citation>
    <scope>NUCLEOTIDE SEQUENCE</scope>
    <source>
        <tissue evidence="1">Shoot tissue taken approximately 20 cm above the soil surface</tissue>
    </source>
</reference>
<dbReference type="AlphaFoldDB" id="A0A0A9V911"/>
<accession>A0A0A9V911</accession>
<organism evidence="1">
    <name type="scientific">Arundo donax</name>
    <name type="common">Giant reed</name>
    <name type="synonym">Donax arundinaceus</name>
    <dbReference type="NCBI Taxonomy" id="35708"/>
    <lineage>
        <taxon>Eukaryota</taxon>
        <taxon>Viridiplantae</taxon>
        <taxon>Streptophyta</taxon>
        <taxon>Embryophyta</taxon>
        <taxon>Tracheophyta</taxon>
        <taxon>Spermatophyta</taxon>
        <taxon>Magnoliopsida</taxon>
        <taxon>Liliopsida</taxon>
        <taxon>Poales</taxon>
        <taxon>Poaceae</taxon>
        <taxon>PACMAD clade</taxon>
        <taxon>Arundinoideae</taxon>
        <taxon>Arundineae</taxon>
        <taxon>Arundo</taxon>
    </lineage>
</organism>
<evidence type="ECO:0000313" key="1">
    <source>
        <dbReference type="EMBL" id="JAE25383.1"/>
    </source>
</evidence>
<dbReference type="EMBL" id="GBRH01172513">
    <property type="protein sequence ID" value="JAE25383.1"/>
    <property type="molecule type" value="Transcribed_RNA"/>
</dbReference>
<proteinExistence type="predicted"/>
<reference evidence="1" key="2">
    <citation type="journal article" date="2015" name="Data Brief">
        <title>Shoot transcriptome of the giant reed, Arundo donax.</title>
        <authorList>
            <person name="Barrero R.A."/>
            <person name="Guerrero F.D."/>
            <person name="Moolhuijzen P."/>
            <person name="Goolsby J.A."/>
            <person name="Tidwell J."/>
            <person name="Bellgard S.E."/>
            <person name="Bellgard M.I."/>
        </authorList>
    </citation>
    <scope>NUCLEOTIDE SEQUENCE</scope>
    <source>
        <tissue evidence="1">Shoot tissue taken approximately 20 cm above the soil surface</tissue>
    </source>
</reference>
<sequence>MCFSGIINHHKAEASCSGVVVIKQILALWNIAKERLAEVLATDRPFLVNCSGPSFKIV</sequence>
<protein>
    <submittedName>
        <fullName evidence="1">Uncharacterized protein</fullName>
    </submittedName>
</protein>
<name>A0A0A9V911_ARUDO</name>